<dbReference type="SMART" id="SM00248">
    <property type="entry name" value="ANK"/>
    <property type="match status" value="3"/>
</dbReference>
<protein>
    <submittedName>
        <fullName evidence="1">Uncharacterized protein</fullName>
    </submittedName>
</protein>
<sequence length="401" mass="45397">MTNVATLIRKLFRKDSSEVIGHSGVRGMQLRLRKAVAMGKFRQVAKLLDLGASPVWIEDETHLQRHRYAGPCRLNALLLACQRGDEEVLSLMLDVLLAEPQVLAHFSSAMYCLVIRHNHWKAFQQLQQRGVPMAAPSLKSSTDIRDSISSTQLVNLTSWERPRSKLPLPIYVAAEHGRHYIMAYLLDNYQHDWVNYTFKGHSLLSVATSNGHYDCVRVLLAHQIATKRSLEASIALARRHWQAHILVLLTSYLAELDYVLQQDSQSSQAANSRINANKVIELRRSTYRGSITDTVGSDFDDEFRRSSLESVTSPTNHINSIEDLNHTKPVLVQAQVQRVQQQGGMVWFLDGPEPEKDIQRHLGPNGKRVDTFMILQSARDTADSSSSKKGEPWCCINDFYN</sequence>
<name>A0A976IEP1_BRELC</name>
<dbReference type="InterPro" id="IPR036770">
    <property type="entry name" value="Ankyrin_rpt-contain_sf"/>
</dbReference>
<comment type="caution">
    <text evidence="1">The sequence shown here is derived from an EMBL/GenBank/DDBJ whole genome shotgun (WGS) entry which is preliminary data.</text>
</comment>
<dbReference type="RefSeq" id="XP_067818438.1">
    <property type="nucleotide sequence ID" value="XM_067963351.1"/>
</dbReference>
<gene>
    <name evidence="1" type="ORF">CCR75_005269</name>
</gene>
<reference evidence="1 2" key="1">
    <citation type="journal article" date="2021" name="Genome Biol.">
        <title>AFLAP: assembly-free linkage analysis pipeline using k-mers from genome sequencing data.</title>
        <authorList>
            <person name="Fletcher K."/>
            <person name="Zhang L."/>
            <person name="Gil J."/>
            <person name="Han R."/>
            <person name="Cavanaugh K."/>
            <person name="Michelmore R."/>
        </authorList>
    </citation>
    <scope>NUCLEOTIDE SEQUENCE [LARGE SCALE GENOMIC DNA]</scope>
    <source>
        <strain evidence="1 2">SF5</strain>
    </source>
</reference>
<dbReference type="Pfam" id="PF12796">
    <property type="entry name" value="Ank_2"/>
    <property type="match status" value="1"/>
</dbReference>
<proteinExistence type="predicted"/>
<organism evidence="1 2">
    <name type="scientific">Bremia lactucae</name>
    <name type="common">Lettuce downy mildew</name>
    <dbReference type="NCBI Taxonomy" id="4779"/>
    <lineage>
        <taxon>Eukaryota</taxon>
        <taxon>Sar</taxon>
        <taxon>Stramenopiles</taxon>
        <taxon>Oomycota</taxon>
        <taxon>Peronosporomycetes</taxon>
        <taxon>Peronosporales</taxon>
        <taxon>Peronosporaceae</taxon>
        <taxon>Bremia</taxon>
    </lineage>
</organism>
<keyword evidence="2" id="KW-1185">Reference proteome</keyword>
<evidence type="ECO:0000313" key="1">
    <source>
        <dbReference type="EMBL" id="TDH68939.1"/>
    </source>
</evidence>
<accession>A0A976IEP1</accession>
<evidence type="ECO:0000313" key="2">
    <source>
        <dbReference type="Proteomes" id="UP000294530"/>
    </source>
</evidence>
<dbReference type="SUPFAM" id="SSF48403">
    <property type="entry name" value="Ankyrin repeat"/>
    <property type="match status" value="1"/>
</dbReference>
<dbReference type="OrthoDB" id="167638at2759"/>
<dbReference type="Gene3D" id="1.25.40.20">
    <property type="entry name" value="Ankyrin repeat-containing domain"/>
    <property type="match status" value="1"/>
</dbReference>
<dbReference type="EMBL" id="SHOA02000016">
    <property type="protein sequence ID" value="TDH68939.1"/>
    <property type="molecule type" value="Genomic_DNA"/>
</dbReference>
<dbReference type="AlphaFoldDB" id="A0A976IEP1"/>
<dbReference type="Proteomes" id="UP000294530">
    <property type="component" value="Unassembled WGS sequence"/>
</dbReference>
<dbReference type="KEGG" id="blac:94349022"/>
<dbReference type="InterPro" id="IPR002110">
    <property type="entry name" value="Ankyrin_rpt"/>
</dbReference>
<dbReference type="GeneID" id="94349022"/>